<dbReference type="PATRIC" id="fig|52.7.peg.2990"/>
<feature type="domain" description="Fumarylacetoacetase-like C-terminal" evidence="1">
    <location>
        <begin position="81"/>
        <end position="323"/>
    </location>
</feature>
<dbReference type="Pfam" id="PF01557">
    <property type="entry name" value="FAA_hydrolase"/>
    <property type="match status" value="1"/>
</dbReference>
<dbReference type="GO" id="GO:0008684">
    <property type="term" value="F:2-oxopent-4-enoate hydratase activity"/>
    <property type="evidence" value="ECO:0007669"/>
    <property type="project" value="UniProtKB-EC"/>
</dbReference>
<dbReference type="AlphaFoldDB" id="A0A0K1ED30"/>
<dbReference type="EC" id="4.2.1.80" evidence="3"/>
<evidence type="ECO:0000259" key="1">
    <source>
        <dbReference type="Pfam" id="PF01557"/>
    </source>
</evidence>
<feature type="domain" description="Fumarylacetoacetase N-terminal" evidence="2">
    <location>
        <begin position="1"/>
        <end position="77"/>
    </location>
</feature>
<sequence length="325" mass="35320">MKLGTLRGPGRDGTLIVVHEDGQAYTPAGATWPTLQAALDDWERAEPALRKLSEALKQGTVQAQPLDVSKLHAPLPRAYEWVDGSAYINHIVLVRKARGAEPPETLRTDPLVYQGGSGVLLGPTDDIPLRDEQWGLDFEAEVCAILGDTPMGTTALEAERHIRLLCLANDVTLRNLIPNELAKGFGFFCSKPATAFSPFAITPDELGDVFKDGRIHLRLRSTYNGELAGDPEAGPEMHFSFFDLIAHLTKTRSYTAGTILGSGTVSNADRARGVSCLAERRMIETLDDGKPTTPFMRVGDTIAIEMLDAAGRSLFGRIEQKVVKA</sequence>
<dbReference type="PANTHER" id="PTHR43211">
    <property type="entry name" value="FUMARYLACETOACETATE HYDROLASE"/>
    <property type="match status" value="1"/>
</dbReference>
<dbReference type="SUPFAM" id="SSF56529">
    <property type="entry name" value="FAH"/>
    <property type="match status" value="1"/>
</dbReference>
<dbReference type="STRING" id="52.CMC5_027290"/>
<evidence type="ECO:0000313" key="3">
    <source>
        <dbReference type="EMBL" id="AKT38582.1"/>
    </source>
</evidence>
<name>A0A0K1ED30_CHOCO</name>
<keyword evidence="3" id="KW-0456">Lyase</keyword>
<accession>A0A0K1ED30</accession>
<gene>
    <name evidence="3" type="ORF">CMC5_027290</name>
</gene>
<proteinExistence type="predicted"/>
<keyword evidence="4" id="KW-1185">Reference proteome</keyword>
<protein>
    <submittedName>
        <fullName evidence="3">2-keto-4-pentenoate hydratase</fullName>
        <ecNumber evidence="3">4.2.1.80</ecNumber>
    </submittedName>
</protein>
<dbReference type="Gene3D" id="3.90.850.10">
    <property type="entry name" value="Fumarylacetoacetase-like, C-terminal domain"/>
    <property type="match status" value="1"/>
</dbReference>
<evidence type="ECO:0000259" key="2">
    <source>
        <dbReference type="Pfam" id="PF18288"/>
    </source>
</evidence>
<dbReference type="OrthoDB" id="9775905at2"/>
<organism evidence="3 4">
    <name type="scientific">Chondromyces crocatus</name>
    <dbReference type="NCBI Taxonomy" id="52"/>
    <lineage>
        <taxon>Bacteria</taxon>
        <taxon>Pseudomonadati</taxon>
        <taxon>Myxococcota</taxon>
        <taxon>Polyangia</taxon>
        <taxon>Polyangiales</taxon>
        <taxon>Polyangiaceae</taxon>
        <taxon>Chondromyces</taxon>
    </lineage>
</organism>
<dbReference type="PANTHER" id="PTHR43211:SF1">
    <property type="entry name" value="BLL6422 PROTEIN"/>
    <property type="match status" value="1"/>
</dbReference>
<dbReference type="Pfam" id="PF18288">
    <property type="entry name" value="FAA_hydro_N_2"/>
    <property type="match status" value="1"/>
</dbReference>
<dbReference type="KEGG" id="ccro:CMC5_027290"/>
<dbReference type="InterPro" id="IPR011234">
    <property type="entry name" value="Fumarylacetoacetase-like_C"/>
</dbReference>
<reference evidence="3 4" key="1">
    <citation type="submission" date="2015-07" db="EMBL/GenBank/DDBJ databases">
        <title>Genome analysis of myxobacterium Chondromyces crocatus Cm c5 reveals a high potential for natural compound synthesis and the genetic basis for the loss of fruiting body formation.</title>
        <authorList>
            <person name="Zaburannyi N."/>
            <person name="Bunk B."/>
            <person name="Maier J."/>
            <person name="Overmann J."/>
            <person name="Mueller R."/>
        </authorList>
    </citation>
    <scope>NUCLEOTIDE SEQUENCE [LARGE SCALE GENOMIC DNA]</scope>
    <source>
        <strain evidence="3 4">Cm c5</strain>
    </source>
</reference>
<dbReference type="Proteomes" id="UP000067626">
    <property type="component" value="Chromosome"/>
</dbReference>
<dbReference type="InterPro" id="IPR041072">
    <property type="entry name" value="FAA_hydro_N"/>
</dbReference>
<dbReference type="InterPro" id="IPR036663">
    <property type="entry name" value="Fumarylacetoacetase_C_sf"/>
</dbReference>
<evidence type="ECO:0000313" key="4">
    <source>
        <dbReference type="Proteomes" id="UP000067626"/>
    </source>
</evidence>
<dbReference type="EMBL" id="CP012159">
    <property type="protein sequence ID" value="AKT38582.1"/>
    <property type="molecule type" value="Genomic_DNA"/>
</dbReference>
<dbReference type="RefSeq" id="WP_050430791.1">
    <property type="nucleotide sequence ID" value="NZ_CP012159.1"/>
</dbReference>